<dbReference type="InterPro" id="IPR012336">
    <property type="entry name" value="Thioredoxin-like_fold"/>
</dbReference>
<accession>A0A1W1DDM8</accession>
<dbReference type="SUPFAM" id="SSF52833">
    <property type="entry name" value="Thioredoxin-like"/>
    <property type="match status" value="2"/>
</dbReference>
<sequence>MDKLGQITGGAAYEIPSWFTDSFLDIAEDVEDAMDENKSVLLYFHLDNCPYCSSMLDQNFKSGDNLAFIQKHFSVIAVNLKGDREITLNENEALLEKELSKILKVQYTPTIIFIGEDGKQAFRTNGYRTPKAFRQVLEYVVSQSYKNTTLSDYVESNQKSSKGYTFIDYSGLEKASYLQDYKQPVAILFEDKDCIDCKNFHEKLINRDDVKAELKQYLFIRFDAYSDQKIINFDGKVTSPRKMVKDFDLNYRPGVLLFNEGKNITKIDGQLYSFHFNTVLRYVSGKHYEDFPRFGDYLKVRQQELLEQGIDINIVD</sequence>
<dbReference type="InterPro" id="IPR013766">
    <property type="entry name" value="Thioredoxin_domain"/>
</dbReference>
<evidence type="ECO:0000313" key="3">
    <source>
        <dbReference type="EMBL" id="SFV79267.1"/>
    </source>
</evidence>
<feature type="domain" description="Thioredoxin" evidence="2">
    <location>
        <begin position="6"/>
        <end position="142"/>
    </location>
</feature>
<reference evidence="3" key="1">
    <citation type="submission" date="2016-10" db="EMBL/GenBank/DDBJ databases">
        <authorList>
            <person name="de Groot N.N."/>
        </authorList>
    </citation>
    <scope>NUCLEOTIDE SEQUENCE</scope>
</reference>
<dbReference type="InterPro" id="IPR036249">
    <property type="entry name" value="Thioredoxin-like_sf"/>
</dbReference>
<protein>
    <submittedName>
        <fullName evidence="3">Thioredoxin SoxW</fullName>
    </submittedName>
</protein>
<dbReference type="AlphaFoldDB" id="A0A1W1DDM8"/>
<dbReference type="PROSITE" id="PS51352">
    <property type="entry name" value="THIOREDOXIN_2"/>
    <property type="match status" value="1"/>
</dbReference>
<dbReference type="Pfam" id="PF13098">
    <property type="entry name" value="Thioredoxin_2"/>
    <property type="match status" value="2"/>
</dbReference>
<evidence type="ECO:0000259" key="2">
    <source>
        <dbReference type="PROSITE" id="PS51352"/>
    </source>
</evidence>
<name>A0A1W1DDM8_9ZZZZ</name>
<dbReference type="Gene3D" id="3.40.30.10">
    <property type="entry name" value="Glutaredoxin"/>
    <property type="match status" value="2"/>
</dbReference>
<proteinExistence type="predicted"/>
<evidence type="ECO:0000256" key="1">
    <source>
        <dbReference type="ARBA" id="ARBA00022729"/>
    </source>
</evidence>
<dbReference type="PANTHER" id="PTHR15337:SF11">
    <property type="entry name" value="THIOREDOXIN DOMAIN-CONTAINING PROTEIN"/>
    <property type="match status" value="1"/>
</dbReference>
<gene>
    <name evidence="3" type="ORF">MNB_SUP05-11-303</name>
</gene>
<organism evidence="3">
    <name type="scientific">hydrothermal vent metagenome</name>
    <dbReference type="NCBI Taxonomy" id="652676"/>
    <lineage>
        <taxon>unclassified sequences</taxon>
        <taxon>metagenomes</taxon>
        <taxon>ecological metagenomes</taxon>
    </lineage>
</organism>
<dbReference type="EMBL" id="FPHS01000153">
    <property type="protein sequence ID" value="SFV79267.1"/>
    <property type="molecule type" value="Genomic_DNA"/>
</dbReference>
<dbReference type="PANTHER" id="PTHR15337">
    <property type="entry name" value="ANTERIOR GRADIENT PROTEIN-RELATED"/>
    <property type="match status" value="1"/>
</dbReference>
<dbReference type="InterPro" id="IPR051099">
    <property type="entry name" value="AGR/TXD"/>
</dbReference>
<keyword evidence="1" id="KW-0732">Signal</keyword>